<dbReference type="Proteomes" id="UP000649617">
    <property type="component" value="Unassembled WGS sequence"/>
</dbReference>
<evidence type="ECO:0000313" key="2">
    <source>
        <dbReference type="EMBL" id="CAE7481710.1"/>
    </source>
</evidence>
<gene>
    <name evidence="2" type="ORF">SPIL2461_LOCUS12304</name>
</gene>
<name>A0A812SKU8_SYMPI</name>
<protein>
    <submittedName>
        <fullName evidence="2">Uncharacterized protein</fullName>
    </submittedName>
</protein>
<feature type="region of interest" description="Disordered" evidence="1">
    <location>
        <begin position="371"/>
        <end position="402"/>
    </location>
</feature>
<dbReference type="OrthoDB" id="433241at2759"/>
<comment type="caution">
    <text evidence="2">The sequence shown here is derived from an EMBL/GenBank/DDBJ whole genome shotgun (WGS) entry which is preliminary data.</text>
</comment>
<feature type="compositionally biased region" description="Low complexity" evidence="1">
    <location>
        <begin position="40"/>
        <end position="81"/>
    </location>
</feature>
<feature type="region of interest" description="Disordered" evidence="1">
    <location>
        <begin position="501"/>
        <end position="523"/>
    </location>
</feature>
<feature type="region of interest" description="Disordered" evidence="1">
    <location>
        <begin position="38"/>
        <end position="90"/>
    </location>
</feature>
<feature type="compositionally biased region" description="Low complexity" evidence="1">
    <location>
        <begin position="510"/>
        <end position="523"/>
    </location>
</feature>
<accession>A0A812SKU8</accession>
<sequence>MTFRQGSLDSEIRDLAERVRVLELENRDLRGRVDRLERGAGAQAATSSTPPTATSAFVPPARTEAAAPQTSTASSAPAGPTLPRRSLELSDTRREAAVSVGHFFRRCLQGQPRGLSGRERVDLASRVYVLVRDFEDKIYDPVRVFNRWGDIKPLVSRSGNQLGDSVFAGFPTVQAGDTGGELEPSGLAELFVVQSAGPDFNYPLVVARRRAEEGEPEWIAGALIGESDGGAVVAAFPGAAWNRQAGRRRLPTGALQYPKSYQVAVVGPENREEKVEDVAAKVWIFKLASDWPLFLELRAAGDGDYEISIPFGKAVAEERYAFHSAVDAPTPAPSEAPELEPVGATLSSRVLNLESCLGSVKASLDDIAARLPPRQPADGVTSSQTRPSAIRAPRRGVETERGESYVGLDPAVVQAARTAGIPEAHLKEMANLVGKNKPKLSERSKDVQLPPPPRRDLILDETDQEEDEVEPPSGAGMDQLTVAISKLTAIAADLAKAKKKPTTLDQILDGSGSAESSSTTSATKKNVAVVRALRAALHERPRELSDNILAKMAEDYGLRRAVPGGIIDSLQTKKEDEALARALVGLAAIEQLSLDRGSWTIAEPMLLEEPAPMASFTGRQLPTGSELPFTRLFDSRAVDALVGQVKDIDDYLERRKKLGKRGSSSGNTAKEEADEGEKPKPQGGGKGKGKAKAKASADKLGSPRDGSPLTDPQSLSAGNRAVR</sequence>
<proteinExistence type="predicted"/>
<keyword evidence="3" id="KW-1185">Reference proteome</keyword>
<organism evidence="2 3">
    <name type="scientific">Symbiodinium pilosum</name>
    <name type="common">Dinoflagellate</name>
    <dbReference type="NCBI Taxonomy" id="2952"/>
    <lineage>
        <taxon>Eukaryota</taxon>
        <taxon>Sar</taxon>
        <taxon>Alveolata</taxon>
        <taxon>Dinophyceae</taxon>
        <taxon>Suessiales</taxon>
        <taxon>Symbiodiniaceae</taxon>
        <taxon>Symbiodinium</taxon>
    </lineage>
</organism>
<dbReference type="AlphaFoldDB" id="A0A812SKU8"/>
<feature type="region of interest" description="Disordered" evidence="1">
    <location>
        <begin position="434"/>
        <end position="478"/>
    </location>
</feature>
<feature type="non-terminal residue" evidence="2">
    <location>
        <position position="1"/>
    </location>
</feature>
<evidence type="ECO:0000256" key="1">
    <source>
        <dbReference type="SAM" id="MobiDB-lite"/>
    </source>
</evidence>
<dbReference type="EMBL" id="CAJNIZ010025110">
    <property type="protein sequence ID" value="CAE7481710.1"/>
    <property type="molecule type" value="Genomic_DNA"/>
</dbReference>
<evidence type="ECO:0000313" key="3">
    <source>
        <dbReference type="Proteomes" id="UP000649617"/>
    </source>
</evidence>
<feature type="region of interest" description="Disordered" evidence="1">
    <location>
        <begin position="658"/>
        <end position="723"/>
    </location>
</feature>
<reference evidence="2" key="1">
    <citation type="submission" date="2021-02" db="EMBL/GenBank/DDBJ databases">
        <authorList>
            <person name="Dougan E. K."/>
            <person name="Rhodes N."/>
            <person name="Thang M."/>
            <person name="Chan C."/>
        </authorList>
    </citation>
    <scope>NUCLEOTIDE SEQUENCE</scope>
</reference>
<feature type="compositionally biased region" description="Acidic residues" evidence="1">
    <location>
        <begin position="459"/>
        <end position="470"/>
    </location>
</feature>